<feature type="signal peptide" evidence="2">
    <location>
        <begin position="1"/>
        <end position="26"/>
    </location>
</feature>
<organism evidence="3 4">
    <name type="scientific">Acinetobacter chengduensis</name>
    <dbReference type="NCBI Taxonomy" id="2420890"/>
    <lineage>
        <taxon>Bacteria</taxon>
        <taxon>Pseudomonadati</taxon>
        <taxon>Pseudomonadota</taxon>
        <taxon>Gammaproteobacteria</taxon>
        <taxon>Moraxellales</taxon>
        <taxon>Moraxellaceae</taxon>
        <taxon>Acinetobacter</taxon>
    </lineage>
</organism>
<evidence type="ECO:0000313" key="4">
    <source>
        <dbReference type="Proteomes" id="UP000280271"/>
    </source>
</evidence>
<feature type="chain" id="PRO_5046131132" description="Copper-binding protein" evidence="2">
    <location>
        <begin position="27"/>
        <end position="112"/>
    </location>
</feature>
<evidence type="ECO:0008006" key="5">
    <source>
        <dbReference type="Google" id="ProtNLM"/>
    </source>
</evidence>
<evidence type="ECO:0000256" key="2">
    <source>
        <dbReference type="SAM" id="SignalP"/>
    </source>
</evidence>
<feature type="compositionally biased region" description="Low complexity" evidence="1">
    <location>
        <begin position="79"/>
        <end position="96"/>
    </location>
</feature>
<evidence type="ECO:0000313" key="3">
    <source>
        <dbReference type="EMBL" id="RLL19155.1"/>
    </source>
</evidence>
<feature type="compositionally biased region" description="Basic and acidic residues" evidence="1">
    <location>
        <begin position="102"/>
        <end position="112"/>
    </location>
</feature>
<dbReference type="EMBL" id="RCHC01000018">
    <property type="protein sequence ID" value="RLL19155.1"/>
    <property type="molecule type" value="Genomic_DNA"/>
</dbReference>
<feature type="region of interest" description="Disordered" evidence="1">
    <location>
        <begin position="27"/>
        <end position="112"/>
    </location>
</feature>
<reference evidence="3 4" key="1">
    <citation type="submission" date="2018-09" db="EMBL/GenBank/DDBJ databases">
        <title>The draft genome of Acinetobacter sp. strains.</title>
        <authorList>
            <person name="Qin J."/>
            <person name="Feng Y."/>
            <person name="Zong Z."/>
        </authorList>
    </citation>
    <scope>NUCLEOTIDE SEQUENCE [LARGE SCALE GENOMIC DNA]</scope>
    <source>
        <strain evidence="3 4">WCHAc060005</strain>
    </source>
</reference>
<dbReference type="RefSeq" id="WP_120375591.1">
    <property type="nucleotide sequence ID" value="NZ_RCHC01000018.1"/>
</dbReference>
<comment type="caution">
    <text evidence="3">The sequence shown here is derived from an EMBL/GenBank/DDBJ whole genome shotgun (WGS) entry which is preliminary data.</text>
</comment>
<name>A0ABX9TSS5_9GAMM</name>
<keyword evidence="4" id="KW-1185">Reference proteome</keyword>
<dbReference type="Proteomes" id="UP000280271">
    <property type="component" value="Unassembled WGS sequence"/>
</dbReference>
<evidence type="ECO:0000256" key="1">
    <source>
        <dbReference type="SAM" id="MobiDB-lite"/>
    </source>
</evidence>
<proteinExistence type="predicted"/>
<gene>
    <name evidence="3" type="ORF">D9K81_14255</name>
</gene>
<accession>A0ABX9TSS5</accession>
<sequence>MRTINSRFSQVAGVLVMAMSSGLAMAQTQVQSKDQSFDMASMDHAHTSHQDMPAHSMPHTDMMHQQVEQKPQHADKQKPQPCQDQSVQQVQKPQCKNASTHSTEKEKMHVQH</sequence>
<protein>
    <recommendedName>
        <fullName evidence="5">Copper-binding protein</fullName>
    </recommendedName>
</protein>
<keyword evidence="2" id="KW-0732">Signal</keyword>